<dbReference type="SUPFAM" id="SSF53254">
    <property type="entry name" value="Phosphoglycerate mutase-like"/>
    <property type="match status" value="1"/>
</dbReference>
<dbReference type="InterPro" id="IPR013078">
    <property type="entry name" value="His_Pase_superF_clade-1"/>
</dbReference>
<proteinExistence type="predicted"/>
<dbReference type="InterPro" id="IPR001345">
    <property type="entry name" value="PG/BPGM_mutase_AS"/>
</dbReference>
<name>A0ABY1I6P2_9ACTO</name>
<keyword evidence="2" id="KW-1185">Reference proteome</keyword>
<evidence type="ECO:0000313" key="2">
    <source>
        <dbReference type="Proteomes" id="UP000184390"/>
    </source>
</evidence>
<protein>
    <submittedName>
        <fullName evidence="1">Probable phosphoglycerate mutase</fullName>
    </submittedName>
</protein>
<dbReference type="InterPro" id="IPR050275">
    <property type="entry name" value="PGM_Phosphatase"/>
</dbReference>
<organism evidence="1 2">
    <name type="scientific">Actinomyces denticolens</name>
    <dbReference type="NCBI Taxonomy" id="52767"/>
    <lineage>
        <taxon>Bacteria</taxon>
        <taxon>Bacillati</taxon>
        <taxon>Actinomycetota</taxon>
        <taxon>Actinomycetes</taxon>
        <taxon>Actinomycetales</taxon>
        <taxon>Actinomycetaceae</taxon>
        <taxon>Actinomyces</taxon>
    </lineage>
</organism>
<dbReference type="PROSITE" id="PS00175">
    <property type="entry name" value="PG_MUTASE"/>
    <property type="match status" value="1"/>
</dbReference>
<dbReference type="Pfam" id="PF00300">
    <property type="entry name" value="His_Phos_1"/>
    <property type="match status" value="1"/>
</dbReference>
<gene>
    <name evidence="1" type="ORF">SAMN05216246_10447</name>
</gene>
<reference evidence="1 2" key="1">
    <citation type="submission" date="2016-11" db="EMBL/GenBank/DDBJ databases">
        <authorList>
            <person name="Varghese N."/>
            <person name="Submissions S."/>
        </authorList>
    </citation>
    <scope>NUCLEOTIDE SEQUENCE [LARGE SCALE GENOMIC DNA]</scope>
    <source>
        <strain evidence="1 2">PA</strain>
    </source>
</reference>
<comment type="caution">
    <text evidence="1">The sequence shown here is derived from an EMBL/GenBank/DDBJ whole genome shotgun (WGS) entry which is preliminary data.</text>
</comment>
<dbReference type="CDD" id="cd07067">
    <property type="entry name" value="HP_PGM_like"/>
    <property type="match status" value="1"/>
</dbReference>
<dbReference type="PANTHER" id="PTHR48100">
    <property type="entry name" value="BROAD-SPECIFICITY PHOSPHATASE YOR283W-RELATED"/>
    <property type="match status" value="1"/>
</dbReference>
<sequence>MTDIILWRHGQTDYNVGRRVQGRVDIPLNAVGRAQAEAGAELLADVLRSPGGAHEAEGGASAPCTIVSSPLRRARATAQALAARLAVEVTTHPGLAERDFGQWEGLTVEEIESGWPDAYAMWRTGHDPQGVEVEPRSAVGRRFSDAVRSLAATAGQGPLVVVAHGSAITQGTTALLGMDASSWFGLRGLDNAHWARLRSSHRTPGWELRDWNAGAEPTALLP</sequence>
<dbReference type="SMART" id="SM00855">
    <property type="entry name" value="PGAM"/>
    <property type="match status" value="1"/>
</dbReference>
<dbReference type="Gene3D" id="3.40.50.1240">
    <property type="entry name" value="Phosphoglycerate mutase-like"/>
    <property type="match status" value="1"/>
</dbReference>
<accession>A0ABY1I6P2</accession>
<dbReference type="RefSeq" id="WP_073452122.1">
    <property type="nucleotide sequence ID" value="NZ_BDIO01000003.1"/>
</dbReference>
<dbReference type="InterPro" id="IPR029033">
    <property type="entry name" value="His_PPase_superfam"/>
</dbReference>
<dbReference type="PANTHER" id="PTHR48100:SF62">
    <property type="entry name" value="GLUCOSYL-3-PHOSPHOGLYCERATE PHOSPHATASE"/>
    <property type="match status" value="1"/>
</dbReference>
<evidence type="ECO:0000313" key="1">
    <source>
        <dbReference type="EMBL" id="SHI70397.1"/>
    </source>
</evidence>
<dbReference type="EMBL" id="FQYL01000004">
    <property type="protein sequence ID" value="SHI70397.1"/>
    <property type="molecule type" value="Genomic_DNA"/>
</dbReference>
<dbReference type="Proteomes" id="UP000184390">
    <property type="component" value="Unassembled WGS sequence"/>
</dbReference>